<feature type="coiled-coil region" evidence="1">
    <location>
        <begin position="304"/>
        <end position="331"/>
    </location>
</feature>
<proteinExistence type="predicted"/>
<dbReference type="Proteomes" id="UP001143480">
    <property type="component" value="Unassembled WGS sequence"/>
</dbReference>
<gene>
    <name evidence="3" type="ORF">GCM10017581_075840</name>
</gene>
<dbReference type="RefSeq" id="WP_306425264.1">
    <property type="nucleotide sequence ID" value="NZ_BAAAXA010000001.1"/>
</dbReference>
<dbReference type="Pfam" id="PF05991">
    <property type="entry name" value="NYN_YacP"/>
    <property type="match status" value="1"/>
</dbReference>
<dbReference type="InterPro" id="IPR010298">
    <property type="entry name" value="YacP-like"/>
</dbReference>
<feature type="compositionally biased region" description="Low complexity" evidence="2">
    <location>
        <begin position="42"/>
        <end position="64"/>
    </location>
</feature>
<feature type="compositionally biased region" description="Acidic residues" evidence="2">
    <location>
        <begin position="1"/>
        <end position="11"/>
    </location>
</feature>
<keyword evidence="4" id="KW-1185">Reference proteome</keyword>
<feature type="compositionally biased region" description="Acidic residues" evidence="2">
    <location>
        <begin position="85"/>
        <end position="101"/>
    </location>
</feature>
<dbReference type="EMBL" id="BSFP01000064">
    <property type="protein sequence ID" value="GLL05836.1"/>
    <property type="molecule type" value="Genomic_DNA"/>
</dbReference>
<evidence type="ECO:0000313" key="3">
    <source>
        <dbReference type="EMBL" id="GLL05836.1"/>
    </source>
</evidence>
<feature type="coiled-coil region" evidence="1">
    <location>
        <begin position="230"/>
        <end position="271"/>
    </location>
</feature>
<name>A0A9W6KPJ2_9ACTN</name>
<dbReference type="AlphaFoldDB" id="A0A9W6KPJ2"/>
<evidence type="ECO:0000313" key="4">
    <source>
        <dbReference type="Proteomes" id="UP001143480"/>
    </source>
</evidence>
<organism evidence="3 4">
    <name type="scientific">Dactylosporangium matsuzakiense</name>
    <dbReference type="NCBI Taxonomy" id="53360"/>
    <lineage>
        <taxon>Bacteria</taxon>
        <taxon>Bacillati</taxon>
        <taxon>Actinomycetota</taxon>
        <taxon>Actinomycetes</taxon>
        <taxon>Micromonosporales</taxon>
        <taxon>Micromonosporaceae</taxon>
        <taxon>Dactylosporangium</taxon>
    </lineage>
</organism>
<comment type="caution">
    <text evidence="3">The sequence shown here is derived from an EMBL/GenBank/DDBJ whole genome shotgun (WGS) entry which is preliminary data.</text>
</comment>
<reference evidence="3" key="2">
    <citation type="submission" date="2023-01" db="EMBL/GenBank/DDBJ databases">
        <authorList>
            <person name="Sun Q."/>
            <person name="Evtushenko L."/>
        </authorList>
    </citation>
    <scope>NUCLEOTIDE SEQUENCE</scope>
    <source>
        <strain evidence="3">VKM Ac-1321</strain>
    </source>
</reference>
<accession>A0A9W6KPJ2</accession>
<keyword evidence="1" id="KW-0175">Coiled coil</keyword>
<evidence type="ECO:0000256" key="1">
    <source>
        <dbReference type="SAM" id="Coils"/>
    </source>
</evidence>
<feature type="region of interest" description="Disordered" evidence="2">
    <location>
        <begin position="1"/>
        <end position="105"/>
    </location>
</feature>
<dbReference type="PANTHER" id="PTHR34547">
    <property type="entry name" value="YACP-LIKE NYN DOMAIN PROTEIN"/>
    <property type="match status" value="1"/>
</dbReference>
<dbReference type="PANTHER" id="PTHR34547:SF1">
    <property type="entry name" value="YACP-LIKE NYN DOMAIN PROTEIN"/>
    <property type="match status" value="1"/>
</dbReference>
<evidence type="ECO:0000256" key="2">
    <source>
        <dbReference type="SAM" id="MobiDB-lite"/>
    </source>
</evidence>
<reference evidence="3" key="1">
    <citation type="journal article" date="2014" name="Int. J. Syst. Evol. Microbiol.">
        <title>Complete genome sequence of Corynebacterium casei LMG S-19264T (=DSM 44701T), isolated from a smear-ripened cheese.</title>
        <authorList>
            <consortium name="US DOE Joint Genome Institute (JGI-PGF)"/>
            <person name="Walter F."/>
            <person name="Albersmeier A."/>
            <person name="Kalinowski J."/>
            <person name="Ruckert C."/>
        </authorList>
    </citation>
    <scope>NUCLEOTIDE SEQUENCE</scope>
    <source>
        <strain evidence="3">VKM Ac-1321</strain>
    </source>
</reference>
<protein>
    <submittedName>
        <fullName evidence="3">RNA-binding protein</fullName>
    </submittedName>
</protein>
<sequence>MAAYDAPDDLGAEVAVTPAQDRPAAAPGSSDTGDDRPSAVVSPDGDLPSDLSDPSDLADPSGLSGLSGGDTGHDSASDGGSEADLVSEGDGDGAEGVEEPEPTLPEVVRQRVIALAAGAISGLPLDELPMPLRRVAKFAPNRRARLGGSVIAMQLSGDPLLRQRLATRVVNDAGDLGAAVLEGVAPAAADPVEVAALAYLARPDGWRTLVADATETVRAEAEGAVASERIRDVEQRLARAEHDRAVAKVEADKLRDELARLREETGGLRDEVRTLGKALRESQAKERKATDMLAAEKGRAAKVNADHDAELRRLRARLAEAETAAGAQRQSAKDARAVDDARLWLLLETIGQAAVGLRRELALDPTDKLPADFVAETSADRPEGLTAAARALDADDPARLDQLLSLPKAHMIVDGYNVTKKGYAEISLEQQRNRLIAGAGGLAAQTRAEVTVVFDGAERVHGLPPAPRGVRVLFSRKGETADELIRRLVRAEPAGRPIIVISSDKEVIDGVRRHGAYPLASDTLLRRLSRS</sequence>